<gene>
    <name evidence="1" type="ORF">LCGC14_2812310</name>
</gene>
<evidence type="ECO:0000313" key="1">
    <source>
        <dbReference type="EMBL" id="KKK81552.1"/>
    </source>
</evidence>
<organism evidence="1">
    <name type="scientific">marine sediment metagenome</name>
    <dbReference type="NCBI Taxonomy" id="412755"/>
    <lineage>
        <taxon>unclassified sequences</taxon>
        <taxon>metagenomes</taxon>
        <taxon>ecological metagenomes</taxon>
    </lineage>
</organism>
<accession>A0A0F8YJI3</accession>
<comment type="caution">
    <text evidence="1">The sequence shown here is derived from an EMBL/GenBank/DDBJ whole genome shotgun (WGS) entry which is preliminary data.</text>
</comment>
<feature type="non-terminal residue" evidence="1">
    <location>
        <position position="1"/>
    </location>
</feature>
<name>A0A0F8YJI3_9ZZZZ</name>
<reference evidence="1" key="1">
    <citation type="journal article" date="2015" name="Nature">
        <title>Complex archaea that bridge the gap between prokaryotes and eukaryotes.</title>
        <authorList>
            <person name="Spang A."/>
            <person name="Saw J.H."/>
            <person name="Jorgensen S.L."/>
            <person name="Zaremba-Niedzwiedzka K."/>
            <person name="Martijn J."/>
            <person name="Lind A.E."/>
            <person name="van Eijk R."/>
            <person name="Schleper C."/>
            <person name="Guy L."/>
            <person name="Ettema T.J."/>
        </authorList>
    </citation>
    <scope>NUCLEOTIDE SEQUENCE</scope>
</reference>
<sequence length="371" mass="42152">IEQLDLSFRVVDVILEGLSRIHIVAVRSVDDIAQAAKHTYMTDLTHLGLFRVGSRTRRVVLALNPDSATTVTAKITVPRVHQQEPIREGELDYLVFKGLWSFLSEYREWAAKKMKVTDADMVLANVSVSRVFLDGSQVLTPIGFKGKECTLQLVGTFVPRNILPLVERAHQFGRQVMVIERASAISALLGKSDIGLHIDRMSTQICAVHDTETKFVRRVMWGIDTMVKPVAHEFAVNMETARAIVERYLNSRVSKQMEQLLDTLTKKSRSDLQSVVRTATRRRSPRILVNVPGLVFNRALRGMKGVEHMDFVDIAKQRGFNVMMEENDLLLGGLQVAPDYLLLISSNLFSQHYELLNHMLQRRSRWLIPHM</sequence>
<protein>
    <submittedName>
        <fullName evidence="1">Uncharacterized protein</fullName>
    </submittedName>
</protein>
<proteinExistence type="predicted"/>
<dbReference type="AlphaFoldDB" id="A0A0F8YJI3"/>
<dbReference type="EMBL" id="LAZR01053072">
    <property type="protein sequence ID" value="KKK81552.1"/>
    <property type="molecule type" value="Genomic_DNA"/>
</dbReference>